<proteinExistence type="predicted"/>
<feature type="domain" description="F-box" evidence="1">
    <location>
        <begin position="13"/>
        <end position="66"/>
    </location>
</feature>
<dbReference type="Gene3D" id="1.20.1280.50">
    <property type="match status" value="1"/>
</dbReference>
<dbReference type="SMART" id="SM00256">
    <property type="entry name" value="FBOX"/>
    <property type="match status" value="1"/>
</dbReference>
<evidence type="ECO:0000313" key="3">
    <source>
        <dbReference type="Proteomes" id="UP000188533"/>
    </source>
</evidence>
<keyword evidence="3" id="KW-1185">Reference proteome</keyword>
<evidence type="ECO:0000313" key="2">
    <source>
        <dbReference type="EMBL" id="GAW07799.1"/>
    </source>
</evidence>
<name>A0A1Q3EKU8_LENED</name>
<reference evidence="2 3" key="1">
    <citation type="submission" date="2016-08" db="EMBL/GenBank/DDBJ databases">
        <authorList>
            <consortium name="Lentinula edodes genome sequencing consortium"/>
            <person name="Sakamoto Y."/>
            <person name="Nakade K."/>
            <person name="Sato S."/>
            <person name="Yoshida Y."/>
            <person name="Miyazaki K."/>
            <person name="Natsume S."/>
            <person name="Konno N."/>
        </authorList>
    </citation>
    <scope>NUCLEOTIDE SEQUENCE [LARGE SCALE GENOMIC DNA]</scope>
    <source>
        <strain evidence="2 3">NBRC 111202</strain>
    </source>
</reference>
<dbReference type="AlphaFoldDB" id="A0A1Q3EKU8"/>
<dbReference type="Pfam" id="PF12937">
    <property type="entry name" value="F-box-like"/>
    <property type="match status" value="1"/>
</dbReference>
<dbReference type="InterPro" id="IPR001810">
    <property type="entry name" value="F-box_dom"/>
</dbReference>
<evidence type="ECO:0000259" key="1">
    <source>
        <dbReference type="PROSITE" id="PS50181"/>
    </source>
</evidence>
<sequence>MRTATPIKLWDDQTNPFWLPDDVVHLILQYLYAYQLDRCTLVCRSWRRLAQPMLFDLVTCATYSRLSVLHPSQPWTLFRGVGPFWCSTLFIE</sequence>
<organism evidence="2 3">
    <name type="scientific">Lentinula edodes</name>
    <name type="common">Shiitake mushroom</name>
    <name type="synonym">Lentinus edodes</name>
    <dbReference type="NCBI Taxonomy" id="5353"/>
    <lineage>
        <taxon>Eukaryota</taxon>
        <taxon>Fungi</taxon>
        <taxon>Dikarya</taxon>
        <taxon>Basidiomycota</taxon>
        <taxon>Agaricomycotina</taxon>
        <taxon>Agaricomycetes</taxon>
        <taxon>Agaricomycetidae</taxon>
        <taxon>Agaricales</taxon>
        <taxon>Marasmiineae</taxon>
        <taxon>Omphalotaceae</taxon>
        <taxon>Lentinula</taxon>
    </lineage>
</organism>
<protein>
    <recommendedName>
        <fullName evidence="1">F-box domain-containing protein</fullName>
    </recommendedName>
</protein>
<accession>A0A1Q3EKU8</accession>
<dbReference type="InterPro" id="IPR036047">
    <property type="entry name" value="F-box-like_dom_sf"/>
</dbReference>
<reference evidence="2 3" key="2">
    <citation type="submission" date="2017-02" db="EMBL/GenBank/DDBJ databases">
        <title>A genome survey and senescence transcriptome analysis in Lentinula edodes.</title>
        <authorList>
            <person name="Sakamoto Y."/>
            <person name="Nakade K."/>
            <person name="Sato S."/>
            <person name="Yoshida Y."/>
            <person name="Miyazaki K."/>
            <person name="Natsume S."/>
            <person name="Konno N."/>
        </authorList>
    </citation>
    <scope>NUCLEOTIDE SEQUENCE [LARGE SCALE GENOMIC DNA]</scope>
    <source>
        <strain evidence="2 3">NBRC 111202</strain>
    </source>
</reference>
<dbReference type="SUPFAM" id="SSF81383">
    <property type="entry name" value="F-box domain"/>
    <property type="match status" value="1"/>
</dbReference>
<comment type="caution">
    <text evidence="2">The sequence shown here is derived from an EMBL/GenBank/DDBJ whole genome shotgun (WGS) entry which is preliminary data.</text>
</comment>
<dbReference type="Proteomes" id="UP000188533">
    <property type="component" value="Unassembled WGS sequence"/>
</dbReference>
<dbReference type="PROSITE" id="PS50181">
    <property type="entry name" value="FBOX"/>
    <property type="match status" value="1"/>
</dbReference>
<dbReference type="EMBL" id="BDGU01000501">
    <property type="protein sequence ID" value="GAW07799.1"/>
    <property type="molecule type" value="Genomic_DNA"/>
</dbReference>
<gene>
    <name evidence="2" type="ORF">LENED_009812</name>
</gene>